<organism evidence="2 3">
    <name type="scientific">Lactobacillus crispatus</name>
    <dbReference type="NCBI Taxonomy" id="47770"/>
    <lineage>
        <taxon>Bacteria</taxon>
        <taxon>Bacillati</taxon>
        <taxon>Bacillota</taxon>
        <taxon>Bacilli</taxon>
        <taxon>Lactobacillales</taxon>
        <taxon>Lactobacillaceae</taxon>
        <taxon>Lactobacillus</taxon>
    </lineage>
</organism>
<dbReference type="RefSeq" id="WP_100732684.1">
    <property type="nucleotide sequence ID" value="NZ_MKXG01000074.1"/>
</dbReference>
<dbReference type="EMBL" id="MKXG01000074">
    <property type="protein sequence ID" value="PJZ17050.1"/>
    <property type="molecule type" value="Genomic_DNA"/>
</dbReference>
<protein>
    <submittedName>
        <fullName evidence="2">Antibiotic transporter permease</fullName>
    </submittedName>
</protein>
<dbReference type="AlphaFoldDB" id="A0A2M9WNP4"/>
<comment type="caution">
    <text evidence="2">The sequence shown here is derived from an EMBL/GenBank/DDBJ whole genome shotgun (WGS) entry which is preliminary data.</text>
</comment>
<gene>
    <name evidence="2" type="ORF">BHU41_07285</name>
</gene>
<reference evidence="2 3" key="1">
    <citation type="submission" date="2016-10" db="EMBL/GenBank/DDBJ databases">
        <title>WGS of isloates from the oral cavity of healthy individuals.</title>
        <authorList>
            <person name="Sharma S."/>
            <person name="Pal V.K."/>
            <person name="Patil P.B."/>
            <person name="Korpole S."/>
            <person name="Grover V."/>
        </authorList>
    </citation>
    <scope>NUCLEOTIDE SEQUENCE [LARGE SCALE GENOMIC DNA]</scope>
    <source>
        <strain evidence="2 3">DISK12</strain>
    </source>
</reference>
<evidence type="ECO:0000313" key="3">
    <source>
        <dbReference type="Proteomes" id="UP000231914"/>
    </source>
</evidence>
<feature type="transmembrane region" description="Helical" evidence="1">
    <location>
        <begin position="155"/>
        <end position="175"/>
    </location>
</feature>
<sequence>MATQFSSLSFLANWKTRFVYFLILPIINLLLLVLIDLQYSNQFNWYVAVSSIVIDSAALSIQAMSQLLITDANLGIDLEMIAKRPYSPYYWGTKFLTSLIAGIVLGVINVILLLLFGLPWGVFFRCLVILPVACVFGAVMGFTGWSLSWQMKNPYFFTNLFGSVITIVSGVLVVISNYPAWLRSLSYIFPFYELVNFVKLNNTNLWLGILIAAIWLVIGIVLYVTQIKSVLNKKIHQY</sequence>
<feature type="transmembrane region" description="Helical" evidence="1">
    <location>
        <begin position="205"/>
        <end position="224"/>
    </location>
</feature>
<name>A0A2M9WNP4_9LACO</name>
<keyword evidence="1" id="KW-0472">Membrane</keyword>
<evidence type="ECO:0000256" key="1">
    <source>
        <dbReference type="SAM" id="Phobius"/>
    </source>
</evidence>
<evidence type="ECO:0000313" key="2">
    <source>
        <dbReference type="EMBL" id="PJZ17050.1"/>
    </source>
</evidence>
<accession>A0A2M9WNP4</accession>
<feature type="transmembrane region" description="Helical" evidence="1">
    <location>
        <begin position="18"/>
        <end position="39"/>
    </location>
</feature>
<keyword evidence="1" id="KW-0812">Transmembrane</keyword>
<proteinExistence type="predicted"/>
<dbReference type="Proteomes" id="UP000231914">
    <property type="component" value="Unassembled WGS sequence"/>
</dbReference>
<keyword evidence="1" id="KW-1133">Transmembrane helix</keyword>
<feature type="transmembrane region" description="Helical" evidence="1">
    <location>
        <begin position="89"/>
        <end position="116"/>
    </location>
</feature>
<feature type="transmembrane region" description="Helical" evidence="1">
    <location>
        <begin position="122"/>
        <end position="143"/>
    </location>
</feature>